<sequence length="93" mass="9922">MTVHVTIALDEAVKAKLDALADARQAPIDDIVAMAVLDMAVEDEAVPFLSAEEEAAFQAAIDEALRSLDAGEGIPHEVVVAELRARQAARTQR</sequence>
<dbReference type="EMBL" id="SPVH01000006">
    <property type="protein sequence ID" value="TFW12238.1"/>
    <property type="molecule type" value="Genomic_DNA"/>
</dbReference>
<accession>A0A4Y9RY34</accession>
<gene>
    <name evidence="1" type="ORF">EGY25_09375</name>
</gene>
<name>A0A4Y9RY34_9CAUL</name>
<keyword evidence="2" id="KW-1185">Reference proteome</keyword>
<comment type="caution">
    <text evidence="1">The sequence shown here is derived from an EMBL/GenBank/DDBJ whole genome shotgun (WGS) entry which is preliminary data.</text>
</comment>
<protein>
    <recommendedName>
        <fullName evidence="3">CopG family transcriptional regulator</fullName>
    </recommendedName>
</protein>
<proteinExistence type="predicted"/>
<evidence type="ECO:0000313" key="2">
    <source>
        <dbReference type="Proteomes" id="UP000298216"/>
    </source>
</evidence>
<evidence type="ECO:0008006" key="3">
    <source>
        <dbReference type="Google" id="ProtNLM"/>
    </source>
</evidence>
<reference evidence="1 2" key="1">
    <citation type="submission" date="2019-03" db="EMBL/GenBank/DDBJ databases">
        <title>Draft genome of Brevundimonas sp. a heavy metal resistant soil bacteria.</title>
        <authorList>
            <person name="Soto J."/>
        </authorList>
    </citation>
    <scope>NUCLEOTIDE SEQUENCE [LARGE SCALE GENOMIC DNA]</scope>
    <source>
        <strain evidence="1 2">B-10</strain>
    </source>
</reference>
<dbReference type="RefSeq" id="WP_135194720.1">
    <property type="nucleotide sequence ID" value="NZ_SPVH01000006.1"/>
</dbReference>
<dbReference type="Proteomes" id="UP000298216">
    <property type="component" value="Unassembled WGS sequence"/>
</dbReference>
<dbReference type="OrthoDB" id="5298181at2"/>
<dbReference type="AlphaFoldDB" id="A0A4Y9RY34"/>
<organism evidence="1 2">
    <name type="scientific">Brevundimonas intermedia</name>
    <dbReference type="NCBI Taxonomy" id="74315"/>
    <lineage>
        <taxon>Bacteria</taxon>
        <taxon>Pseudomonadati</taxon>
        <taxon>Pseudomonadota</taxon>
        <taxon>Alphaproteobacteria</taxon>
        <taxon>Caulobacterales</taxon>
        <taxon>Caulobacteraceae</taxon>
        <taxon>Brevundimonas</taxon>
    </lineage>
</organism>
<evidence type="ECO:0000313" key="1">
    <source>
        <dbReference type="EMBL" id="TFW12238.1"/>
    </source>
</evidence>